<dbReference type="PANTHER" id="PTHR34849">
    <property type="entry name" value="SSL5025 PROTEIN"/>
    <property type="match status" value="1"/>
</dbReference>
<dbReference type="InterPro" id="IPR007367">
    <property type="entry name" value="DUF433"/>
</dbReference>
<protein>
    <recommendedName>
        <fullName evidence="3">Antitoxin</fullName>
    </recommendedName>
</protein>
<organism evidence="1 2">
    <name type="scientific">Candidatus Woykebacteria bacterium RIFCSPHIGHO2_02_FULL_43_16b</name>
    <dbReference type="NCBI Taxonomy" id="1802601"/>
    <lineage>
        <taxon>Bacteria</taxon>
        <taxon>Candidatus Woykeibacteriota</taxon>
    </lineage>
</organism>
<dbReference type="PANTHER" id="PTHR34849:SF3">
    <property type="entry name" value="SSR2962 PROTEIN"/>
    <property type="match status" value="1"/>
</dbReference>
<evidence type="ECO:0000313" key="1">
    <source>
        <dbReference type="EMBL" id="OGY29723.1"/>
    </source>
</evidence>
<dbReference type="Gene3D" id="1.10.10.10">
    <property type="entry name" value="Winged helix-like DNA-binding domain superfamily/Winged helix DNA-binding domain"/>
    <property type="match status" value="1"/>
</dbReference>
<evidence type="ECO:0008006" key="3">
    <source>
        <dbReference type="Google" id="ProtNLM"/>
    </source>
</evidence>
<comment type="caution">
    <text evidence="1">The sequence shown here is derived from an EMBL/GenBank/DDBJ whole genome shotgun (WGS) entry which is preliminary data.</text>
</comment>
<dbReference type="InterPro" id="IPR036388">
    <property type="entry name" value="WH-like_DNA-bd_sf"/>
</dbReference>
<proteinExistence type="predicted"/>
<dbReference type="AlphaFoldDB" id="A0A1G1WPU9"/>
<dbReference type="Pfam" id="PF04255">
    <property type="entry name" value="DUF433"/>
    <property type="match status" value="1"/>
</dbReference>
<accession>A0A1G1WPU9</accession>
<dbReference type="EMBL" id="MHCX01000015">
    <property type="protein sequence ID" value="OGY29723.1"/>
    <property type="molecule type" value="Genomic_DNA"/>
</dbReference>
<dbReference type="Proteomes" id="UP000177821">
    <property type="component" value="Unassembled WGS sequence"/>
</dbReference>
<evidence type="ECO:0000313" key="2">
    <source>
        <dbReference type="Proteomes" id="UP000177821"/>
    </source>
</evidence>
<gene>
    <name evidence="1" type="ORF">A3J50_00340</name>
</gene>
<reference evidence="1 2" key="1">
    <citation type="journal article" date="2016" name="Nat. Commun.">
        <title>Thousands of microbial genomes shed light on interconnected biogeochemical processes in an aquifer system.</title>
        <authorList>
            <person name="Anantharaman K."/>
            <person name="Brown C.T."/>
            <person name="Hug L.A."/>
            <person name="Sharon I."/>
            <person name="Castelle C.J."/>
            <person name="Probst A.J."/>
            <person name="Thomas B.C."/>
            <person name="Singh A."/>
            <person name="Wilkins M.J."/>
            <person name="Karaoz U."/>
            <person name="Brodie E.L."/>
            <person name="Williams K.H."/>
            <person name="Hubbard S.S."/>
            <person name="Banfield J.F."/>
        </authorList>
    </citation>
    <scope>NUCLEOTIDE SEQUENCE [LARGE SCALE GENOMIC DNA]</scope>
</reference>
<dbReference type="SUPFAM" id="SSF46689">
    <property type="entry name" value="Homeodomain-like"/>
    <property type="match status" value="1"/>
</dbReference>
<sequence length="86" mass="9626">MKSYISQDPEILGGKPVITGTRMSVESILELISSGMTINEILKEYSFITRNQVQSALEYATKIVGKEESYIFKKSKVAAHEISGRR</sequence>
<name>A0A1G1WPU9_9BACT</name>
<dbReference type="InterPro" id="IPR009057">
    <property type="entry name" value="Homeodomain-like_sf"/>
</dbReference>